<name>X1H6N0_9ZZZZ</name>
<reference evidence="1" key="1">
    <citation type="journal article" date="2014" name="Front. Microbiol.">
        <title>High frequency of phylogenetically diverse reductive dehalogenase-homologous genes in deep subseafloor sedimentary metagenomes.</title>
        <authorList>
            <person name="Kawai M."/>
            <person name="Futagami T."/>
            <person name="Toyoda A."/>
            <person name="Takaki Y."/>
            <person name="Nishi S."/>
            <person name="Hori S."/>
            <person name="Arai W."/>
            <person name="Tsubouchi T."/>
            <person name="Morono Y."/>
            <person name="Uchiyama I."/>
            <person name="Ito T."/>
            <person name="Fujiyama A."/>
            <person name="Inagaki F."/>
            <person name="Takami H."/>
        </authorList>
    </citation>
    <scope>NUCLEOTIDE SEQUENCE</scope>
    <source>
        <strain evidence="1">Expedition CK06-06</strain>
    </source>
</reference>
<proteinExistence type="predicted"/>
<accession>X1H6N0</accession>
<dbReference type="AlphaFoldDB" id="X1H6N0"/>
<comment type="caution">
    <text evidence="1">The sequence shown here is derived from an EMBL/GenBank/DDBJ whole genome shotgun (WGS) entry which is preliminary data.</text>
</comment>
<organism evidence="1">
    <name type="scientific">marine sediment metagenome</name>
    <dbReference type="NCBI Taxonomy" id="412755"/>
    <lineage>
        <taxon>unclassified sequences</taxon>
        <taxon>metagenomes</taxon>
        <taxon>ecological metagenomes</taxon>
    </lineage>
</organism>
<gene>
    <name evidence="1" type="ORF">S03H2_46695</name>
</gene>
<dbReference type="EMBL" id="BARU01029349">
    <property type="protein sequence ID" value="GAH65856.1"/>
    <property type="molecule type" value="Genomic_DNA"/>
</dbReference>
<protein>
    <submittedName>
        <fullName evidence="1">Uncharacterized protein</fullName>
    </submittedName>
</protein>
<sequence>GSGVAGLRAAIEAAKLDLLGFVEIPKDKYNLSTIKLEQKEKLT</sequence>
<evidence type="ECO:0000313" key="1">
    <source>
        <dbReference type="EMBL" id="GAH65856.1"/>
    </source>
</evidence>
<feature type="non-terminal residue" evidence="1">
    <location>
        <position position="1"/>
    </location>
</feature>